<comment type="caution">
    <text evidence="1">The sequence shown here is derived from an EMBL/GenBank/DDBJ whole genome shotgun (WGS) entry which is preliminary data.</text>
</comment>
<keyword evidence="2" id="KW-1185">Reference proteome</keyword>
<evidence type="ECO:0000313" key="2">
    <source>
        <dbReference type="Proteomes" id="UP001565200"/>
    </source>
</evidence>
<protein>
    <submittedName>
        <fullName evidence="1">Uncharacterized protein</fullName>
    </submittedName>
</protein>
<organism evidence="1 2">
    <name type="scientific">Heminiphilus faecis</name>
    <dbReference type="NCBI Taxonomy" id="2601703"/>
    <lineage>
        <taxon>Bacteria</taxon>
        <taxon>Pseudomonadati</taxon>
        <taxon>Bacteroidota</taxon>
        <taxon>Bacteroidia</taxon>
        <taxon>Bacteroidales</taxon>
        <taxon>Muribaculaceae</taxon>
        <taxon>Heminiphilus</taxon>
    </lineage>
</organism>
<reference evidence="1 2" key="1">
    <citation type="submission" date="2024-03" db="EMBL/GenBank/DDBJ databases">
        <title>Mouse gut bacterial collection (mGBC) of GemPharmatech.</title>
        <authorList>
            <person name="He Y."/>
            <person name="Dong L."/>
            <person name="Wu D."/>
            <person name="Gao X."/>
            <person name="Lin Z."/>
        </authorList>
    </citation>
    <scope>NUCLEOTIDE SEQUENCE [LARGE SCALE GENOMIC DNA]</scope>
    <source>
        <strain evidence="1 2">54-13</strain>
    </source>
</reference>
<proteinExistence type="predicted"/>
<sequence>MTQEQEKQLLQAIYDRLFDAITYQPTGGVNPFTESETFVHFSKNAALEPSEYADPVTPSNPTGNMRSSEAFSRMVDYVSPMEIEWNPTGSSLSSTFKLIVDSANANVEDDPKAKEIYDKAYNYLHPETTTVNPFTGESVTERTDSADYVAYEENMEAYVGAITTYRLSYNVYLDALEDPDPDVRKKADRDWQAKAPLLENSIKSAFRKLQSGNAKYVEQALMILATTVNDGIRRAIVMAQEGVADDRAFSSSMGMPDKWYLSYPVPGNWTDESQKSFTELHISGGQTDIRNKSTEHNFNMDTSLNYGLWKVKANAEGKYEHRNSSTAKDSVEISAKICKVTVMRPWFTDSLFRLAKWTTDLCGNGGISNGKIDSSNRGNLLPMYPVAFVVAKDISIKADFTKEDRDIIEESYKTGVSVGWGPFAIGGSYGYGNSEDTFHSEFQNGELKVPGMQIIAWISRVVPFSTK</sequence>
<dbReference type="RefSeq" id="WP_369864024.1">
    <property type="nucleotide sequence ID" value="NZ_JBCLPP010000064.1"/>
</dbReference>
<dbReference type="EMBL" id="JBCLPP010000064">
    <property type="protein sequence ID" value="MEY8246632.1"/>
    <property type="molecule type" value="Genomic_DNA"/>
</dbReference>
<evidence type="ECO:0000313" key="1">
    <source>
        <dbReference type="EMBL" id="MEY8246632.1"/>
    </source>
</evidence>
<dbReference type="Proteomes" id="UP001565200">
    <property type="component" value="Unassembled WGS sequence"/>
</dbReference>
<gene>
    <name evidence="1" type="ORF">AAK873_13570</name>
</gene>
<name>A0ABV4CYZ5_9BACT</name>
<accession>A0ABV4CYZ5</accession>